<dbReference type="Gene3D" id="3.40.228.10">
    <property type="entry name" value="Dimethylsulfoxide Reductase, domain 2"/>
    <property type="match status" value="1"/>
</dbReference>
<name>A0ABQ5YY25_9BURK</name>
<dbReference type="Gene3D" id="3.40.50.740">
    <property type="match status" value="1"/>
</dbReference>
<dbReference type="InterPro" id="IPR006963">
    <property type="entry name" value="Mopterin_OxRdtase_4Fe-4S_dom"/>
</dbReference>
<dbReference type="InterPro" id="IPR006657">
    <property type="entry name" value="MoPterin_dinucl-bd_dom"/>
</dbReference>
<evidence type="ECO:0000313" key="7">
    <source>
        <dbReference type="Proteomes" id="UP001156664"/>
    </source>
</evidence>
<comment type="similarity">
    <text evidence="1">Belongs to the prokaryotic molybdopterin-containing oxidoreductase family.</text>
</comment>
<evidence type="ECO:0000256" key="1">
    <source>
        <dbReference type="ARBA" id="ARBA00010312"/>
    </source>
</evidence>
<reference evidence="7" key="1">
    <citation type="journal article" date="2019" name="Int. J. Syst. Evol. Microbiol.">
        <title>The Global Catalogue of Microorganisms (GCM) 10K type strain sequencing project: providing services to taxonomists for standard genome sequencing and annotation.</title>
        <authorList>
            <consortium name="The Broad Institute Genomics Platform"/>
            <consortium name="The Broad Institute Genome Sequencing Center for Infectious Disease"/>
            <person name="Wu L."/>
            <person name="Ma J."/>
        </authorList>
    </citation>
    <scope>NUCLEOTIDE SEQUENCE [LARGE SCALE GENOMIC DNA]</scope>
    <source>
        <strain evidence="7">NBRC 105857</strain>
    </source>
</reference>
<dbReference type="InterPro" id="IPR006656">
    <property type="entry name" value="Mopterin_OxRdtase"/>
</dbReference>
<dbReference type="Pfam" id="PF00384">
    <property type="entry name" value="Molybdopterin"/>
    <property type="match status" value="1"/>
</dbReference>
<comment type="caution">
    <text evidence="6">The sequence shown here is derived from an EMBL/GenBank/DDBJ whole genome shotgun (WGS) entry which is preliminary data.</text>
</comment>
<gene>
    <name evidence="6" type="ORF">GCM10007875_27100</name>
</gene>
<evidence type="ECO:0000256" key="2">
    <source>
        <dbReference type="ARBA" id="ARBA00022723"/>
    </source>
</evidence>
<sequence>MPADIKTHRRACPLCEAICGLVIETQLGEVISIRGDKEDPFSRGHICPKAVALKDIQEDPDRLTQPMRREGRSWLPISWDEALEYAVEGLAQVREKHGPNAVGVYQGNPNVHNWGLMTHASQFLGLLKTRNRFSATSVDQLPHQLVVYWMYGHQLLIPIPDIDHTEYMLVLGANPLASNGSLMTVPDVARRIKALQARGGELVVIDPRRTETAKVANAHHFIKPGTDAVFLMAIINTIVSKGLSKLGRLAEITDGLDDALASISGVDSAMAEKLCGIAAADIEQIAKSFALASRAVCYGRMGISTQVHGTLCQWLVQLLNLITGNLDRVGGSLVTKPALDLLTAPGSKKGSYGRWYSRVSQRPEVLGEFPSSVMAEEMLAEGEGQIKAMVTVAGNPVLSTPNGRQLDQGLESLEFMVSVDMYLNETTRHAHVILPTSAPLEHDHYDLIFNVFGVRNQAKYSEATLPRPKDVKHDWELMGELASLYAKRTGQAVKPIPPPQTLLDFGLQMGPYGAASEHRLSLEKLKMYPEGVDLGPLSPSFPERLMTDTKRIQACPAEVRMAALHYCASLLEQLEDAKPEPGYLLFGRRQVRSNNSWMHNYERLVKGQERCTLLIHPEDARRENLTDGQRTTLKGRVGEIQVDIEVSDEVMRGTLSLPHGWGHNRQGIRQKIAQAHPGVSANDLTDEQLLDAVSGNAAINGVRVHF</sequence>
<protein>
    <submittedName>
        <fullName evidence="6">Oxidoreductase</fullName>
    </submittedName>
</protein>
<dbReference type="PANTHER" id="PTHR43742:SF2">
    <property type="entry name" value="ASSIMILATORY NITRATE REDUCTASE CATALYTIC SUBUNIT"/>
    <property type="match status" value="1"/>
</dbReference>
<dbReference type="Pfam" id="PF01568">
    <property type="entry name" value="Molydop_binding"/>
    <property type="match status" value="1"/>
</dbReference>
<dbReference type="RefSeq" id="WP_284282456.1">
    <property type="nucleotide sequence ID" value="NZ_BSOJ01000032.1"/>
</dbReference>
<dbReference type="Pfam" id="PF04879">
    <property type="entry name" value="Molybdop_Fe4S4"/>
    <property type="match status" value="1"/>
</dbReference>
<accession>A0ABQ5YY25</accession>
<dbReference type="Gene3D" id="2.40.40.20">
    <property type="match status" value="1"/>
</dbReference>
<evidence type="ECO:0000313" key="6">
    <source>
        <dbReference type="EMBL" id="GLR27619.1"/>
    </source>
</evidence>
<dbReference type="PROSITE" id="PS51669">
    <property type="entry name" value="4FE4S_MOW_BIS_MGD"/>
    <property type="match status" value="1"/>
</dbReference>
<dbReference type="InterPro" id="IPR050612">
    <property type="entry name" value="Prok_Mopterin_Oxidored"/>
</dbReference>
<proteinExistence type="inferred from homology"/>
<dbReference type="SMART" id="SM00926">
    <property type="entry name" value="Molybdop_Fe4S4"/>
    <property type="match status" value="1"/>
</dbReference>
<evidence type="ECO:0000259" key="5">
    <source>
        <dbReference type="PROSITE" id="PS51669"/>
    </source>
</evidence>
<keyword evidence="3" id="KW-0408">Iron</keyword>
<evidence type="ECO:0000256" key="3">
    <source>
        <dbReference type="ARBA" id="ARBA00023004"/>
    </source>
</evidence>
<dbReference type="Gene3D" id="2.20.25.90">
    <property type="entry name" value="ADC-like domains"/>
    <property type="match status" value="1"/>
</dbReference>
<keyword evidence="2" id="KW-0479">Metal-binding</keyword>
<feature type="domain" description="4Fe-4S Mo/W bis-MGD-type" evidence="5">
    <location>
        <begin position="5"/>
        <end position="61"/>
    </location>
</feature>
<dbReference type="SUPFAM" id="SSF53706">
    <property type="entry name" value="Formate dehydrogenase/DMSO reductase, domains 1-3"/>
    <property type="match status" value="1"/>
</dbReference>
<evidence type="ECO:0000256" key="4">
    <source>
        <dbReference type="ARBA" id="ARBA00023014"/>
    </source>
</evidence>
<keyword evidence="7" id="KW-1185">Reference proteome</keyword>
<dbReference type="Proteomes" id="UP001156664">
    <property type="component" value="Unassembled WGS sequence"/>
</dbReference>
<organism evidence="6 7">
    <name type="scientific">Limnobacter litoralis</name>
    <dbReference type="NCBI Taxonomy" id="481366"/>
    <lineage>
        <taxon>Bacteria</taxon>
        <taxon>Pseudomonadati</taxon>
        <taxon>Pseudomonadota</taxon>
        <taxon>Betaproteobacteria</taxon>
        <taxon>Burkholderiales</taxon>
        <taxon>Burkholderiaceae</taxon>
        <taxon>Limnobacter</taxon>
    </lineage>
</organism>
<dbReference type="EMBL" id="BSOJ01000032">
    <property type="protein sequence ID" value="GLR27619.1"/>
    <property type="molecule type" value="Genomic_DNA"/>
</dbReference>
<dbReference type="PANTHER" id="PTHR43742">
    <property type="entry name" value="TRIMETHYLAMINE-N-OXIDE REDUCTASE"/>
    <property type="match status" value="1"/>
</dbReference>
<keyword evidence="4" id="KW-0411">Iron-sulfur</keyword>